<evidence type="ECO:0000256" key="2">
    <source>
        <dbReference type="ARBA" id="ARBA00022527"/>
    </source>
</evidence>
<sequence>MSFSGTGAPRSSGDAGPGTPSGSARLIELDSLDCCSPTAVGAADTASRQYMTLLAAGGESTHRGGSGRATKVFNAYGEAFCLKSLLGASGSNADRRRSEAIFKGRAQAFREEYLAQRTVSGIEGWPATQGFGTYAGGPVILMDWVEGRTLRSVAPYLPRTTRYGMGVAAEWVASVGVRVLQILVAAQDRTSGFSHRDISPRNIMVRLDRYPLRDQLANGILDLVLIDLGSAASIDARQMDPNAAPDFTQQTNIWRNGTIEYAPPEMLTRDAPGVQVLRHSSKIDVYALCSVLYELYSGHTPYQLMEHADLSPYRVKCDYAPINVPPRESGDKGLLDCLLAGLAAAQGARPSISDLKETLWHWLSDRAPAMAQSLAERPPRVMYAPPAHDLRLVPTPHDAGGLRGTDSRLPETIERRMR</sequence>
<keyword evidence="6" id="KW-0067">ATP-binding</keyword>
<dbReference type="SMART" id="SM00220">
    <property type="entry name" value="S_TKc"/>
    <property type="match status" value="1"/>
</dbReference>
<evidence type="ECO:0000256" key="6">
    <source>
        <dbReference type="ARBA" id="ARBA00022840"/>
    </source>
</evidence>
<evidence type="ECO:0000256" key="5">
    <source>
        <dbReference type="ARBA" id="ARBA00022777"/>
    </source>
</evidence>
<dbReference type="AlphaFoldDB" id="A0A124EH05"/>
<feature type="compositionally biased region" description="Basic and acidic residues" evidence="9">
    <location>
        <begin position="405"/>
        <end position="418"/>
    </location>
</feature>
<dbReference type="STRING" id="1299998.AUL39_01745"/>
<dbReference type="GO" id="GO:0005737">
    <property type="term" value="C:cytoplasm"/>
    <property type="evidence" value="ECO:0007669"/>
    <property type="project" value="TreeGrafter"/>
</dbReference>
<gene>
    <name evidence="11" type="ORF">AUL39_01745</name>
</gene>
<dbReference type="SUPFAM" id="SSF56112">
    <property type="entry name" value="Protein kinase-like (PK-like)"/>
    <property type="match status" value="1"/>
</dbReference>
<accession>A0A124EH05</accession>
<feature type="region of interest" description="Disordered" evidence="9">
    <location>
        <begin position="1"/>
        <end position="22"/>
    </location>
</feature>
<evidence type="ECO:0000256" key="4">
    <source>
        <dbReference type="ARBA" id="ARBA00022741"/>
    </source>
</evidence>
<evidence type="ECO:0000256" key="1">
    <source>
        <dbReference type="ARBA" id="ARBA00012513"/>
    </source>
</evidence>
<evidence type="ECO:0000256" key="8">
    <source>
        <dbReference type="ARBA" id="ARBA00048679"/>
    </source>
</evidence>
<evidence type="ECO:0000313" key="12">
    <source>
        <dbReference type="Proteomes" id="UP000054078"/>
    </source>
</evidence>
<dbReference type="InterPro" id="IPR052239">
    <property type="entry name" value="Ser/Thr-specific_kinases"/>
</dbReference>
<feature type="region of interest" description="Disordered" evidence="9">
    <location>
        <begin position="394"/>
        <end position="418"/>
    </location>
</feature>
<dbReference type="Gene3D" id="1.10.510.10">
    <property type="entry name" value="Transferase(Phosphotransferase) domain 1"/>
    <property type="match status" value="1"/>
</dbReference>
<protein>
    <recommendedName>
        <fullName evidence="1">non-specific serine/threonine protein kinase</fullName>
        <ecNumber evidence="1">2.7.11.1</ecNumber>
    </recommendedName>
</protein>
<dbReference type="PANTHER" id="PTHR45998:SF2">
    <property type="entry name" value="SERINE_THREONINE-PROTEIN KINASE 16"/>
    <property type="match status" value="1"/>
</dbReference>
<dbReference type="RefSeq" id="WP_059052973.1">
    <property type="nucleotide sequence ID" value="NZ_LOJF01000001.1"/>
</dbReference>
<keyword evidence="2" id="KW-0723">Serine/threonine-protein kinase</keyword>
<keyword evidence="3" id="KW-0808">Transferase</keyword>
<keyword evidence="5" id="KW-0418">Kinase</keyword>
<evidence type="ECO:0000256" key="7">
    <source>
        <dbReference type="ARBA" id="ARBA00047899"/>
    </source>
</evidence>
<evidence type="ECO:0000256" key="3">
    <source>
        <dbReference type="ARBA" id="ARBA00022679"/>
    </source>
</evidence>
<reference evidence="11 12" key="1">
    <citation type="submission" date="2015-12" db="EMBL/GenBank/DDBJ databases">
        <title>Draft Genome Sequence of Olsenella scatoligenes SK9K4T; a Producer of 3-Methylindole- (skatole) and 4-Methylphenol- (p-cresol) Isolated from Pig Feces.</title>
        <authorList>
            <person name="Li X."/>
            <person name="Borg B."/>
            <person name="Canibe N."/>
        </authorList>
    </citation>
    <scope>NUCLEOTIDE SEQUENCE [LARGE SCALE GENOMIC DNA]</scope>
    <source>
        <strain evidence="11 12">SK9K4</strain>
    </source>
</reference>
<organism evidence="11 12">
    <name type="scientific">Tractidigestivibacter scatoligenes</name>
    <name type="common">Olsenella scatoligenes</name>
    <dbReference type="NCBI Taxonomy" id="1299998"/>
    <lineage>
        <taxon>Bacteria</taxon>
        <taxon>Bacillati</taxon>
        <taxon>Actinomycetota</taxon>
        <taxon>Coriobacteriia</taxon>
        <taxon>Coriobacteriales</taxon>
        <taxon>Atopobiaceae</taxon>
        <taxon>Tractidigestivibacter</taxon>
    </lineage>
</organism>
<dbReference type="PROSITE" id="PS50011">
    <property type="entry name" value="PROTEIN_KINASE_DOM"/>
    <property type="match status" value="1"/>
</dbReference>
<feature type="domain" description="Protein kinase" evidence="10">
    <location>
        <begin position="58"/>
        <end position="363"/>
    </location>
</feature>
<comment type="catalytic activity">
    <reaction evidence="8">
        <text>L-seryl-[protein] + ATP = O-phospho-L-seryl-[protein] + ADP + H(+)</text>
        <dbReference type="Rhea" id="RHEA:17989"/>
        <dbReference type="Rhea" id="RHEA-COMP:9863"/>
        <dbReference type="Rhea" id="RHEA-COMP:11604"/>
        <dbReference type="ChEBI" id="CHEBI:15378"/>
        <dbReference type="ChEBI" id="CHEBI:29999"/>
        <dbReference type="ChEBI" id="CHEBI:30616"/>
        <dbReference type="ChEBI" id="CHEBI:83421"/>
        <dbReference type="ChEBI" id="CHEBI:456216"/>
        <dbReference type="EC" id="2.7.11.1"/>
    </reaction>
</comment>
<proteinExistence type="predicted"/>
<comment type="catalytic activity">
    <reaction evidence="7">
        <text>L-threonyl-[protein] + ATP = O-phospho-L-threonyl-[protein] + ADP + H(+)</text>
        <dbReference type="Rhea" id="RHEA:46608"/>
        <dbReference type="Rhea" id="RHEA-COMP:11060"/>
        <dbReference type="Rhea" id="RHEA-COMP:11605"/>
        <dbReference type="ChEBI" id="CHEBI:15378"/>
        <dbReference type="ChEBI" id="CHEBI:30013"/>
        <dbReference type="ChEBI" id="CHEBI:30616"/>
        <dbReference type="ChEBI" id="CHEBI:61977"/>
        <dbReference type="ChEBI" id="CHEBI:456216"/>
        <dbReference type="EC" id="2.7.11.1"/>
    </reaction>
</comment>
<dbReference type="GO" id="GO:0004674">
    <property type="term" value="F:protein serine/threonine kinase activity"/>
    <property type="evidence" value="ECO:0007669"/>
    <property type="project" value="UniProtKB-KW"/>
</dbReference>
<dbReference type="InterPro" id="IPR000719">
    <property type="entry name" value="Prot_kinase_dom"/>
</dbReference>
<dbReference type="OrthoDB" id="5150322at2"/>
<dbReference type="PANTHER" id="PTHR45998">
    <property type="entry name" value="SERINE/THREONINE-PROTEIN KINASE 16"/>
    <property type="match status" value="1"/>
</dbReference>
<dbReference type="EC" id="2.7.11.1" evidence="1"/>
<dbReference type="EMBL" id="LOJF01000001">
    <property type="protein sequence ID" value="KUH59082.1"/>
    <property type="molecule type" value="Genomic_DNA"/>
</dbReference>
<evidence type="ECO:0000259" key="10">
    <source>
        <dbReference type="PROSITE" id="PS50011"/>
    </source>
</evidence>
<dbReference type="Pfam" id="PF00069">
    <property type="entry name" value="Pkinase"/>
    <property type="match status" value="1"/>
</dbReference>
<dbReference type="Proteomes" id="UP000054078">
    <property type="component" value="Unassembled WGS sequence"/>
</dbReference>
<evidence type="ECO:0000313" key="11">
    <source>
        <dbReference type="EMBL" id="KUH59082.1"/>
    </source>
</evidence>
<keyword evidence="12" id="KW-1185">Reference proteome</keyword>
<evidence type="ECO:0000256" key="9">
    <source>
        <dbReference type="SAM" id="MobiDB-lite"/>
    </source>
</evidence>
<dbReference type="InterPro" id="IPR011009">
    <property type="entry name" value="Kinase-like_dom_sf"/>
</dbReference>
<keyword evidence="4" id="KW-0547">Nucleotide-binding</keyword>
<comment type="caution">
    <text evidence="11">The sequence shown here is derived from an EMBL/GenBank/DDBJ whole genome shotgun (WGS) entry which is preliminary data.</text>
</comment>
<name>A0A124EH05_TRASO</name>
<dbReference type="GO" id="GO:0005524">
    <property type="term" value="F:ATP binding"/>
    <property type="evidence" value="ECO:0007669"/>
    <property type="project" value="UniProtKB-KW"/>
</dbReference>